<evidence type="ECO:0000313" key="1">
    <source>
        <dbReference type="EMBL" id="WBW72437.1"/>
    </source>
</evidence>
<dbReference type="GeneID" id="80874410"/>
<keyword evidence="2" id="KW-1185">Reference proteome</keyword>
<sequence length="59" mass="6709">MRNAPQCVSSALPTVPYYTLAIVGSPRFSIVHTVHTVCEYSIQTKFSRKMQEKKKAHKN</sequence>
<name>A0AAF0AVE0_9SCHI</name>
<dbReference type="AlphaFoldDB" id="A0AAF0AVE0"/>
<dbReference type="EMBL" id="CP115611">
    <property type="protein sequence ID" value="WBW72437.1"/>
    <property type="molecule type" value="Genomic_DNA"/>
</dbReference>
<dbReference type="KEGG" id="som:SOMG_00928"/>
<protein>
    <submittedName>
        <fullName evidence="1">Uncharacterized protein</fullName>
    </submittedName>
</protein>
<organism evidence="1 2">
    <name type="scientific">Schizosaccharomyces osmophilus</name>
    <dbReference type="NCBI Taxonomy" id="2545709"/>
    <lineage>
        <taxon>Eukaryota</taxon>
        <taxon>Fungi</taxon>
        <taxon>Dikarya</taxon>
        <taxon>Ascomycota</taxon>
        <taxon>Taphrinomycotina</taxon>
        <taxon>Schizosaccharomycetes</taxon>
        <taxon>Schizosaccharomycetales</taxon>
        <taxon>Schizosaccharomycetaceae</taxon>
        <taxon>Schizosaccharomyces</taxon>
    </lineage>
</organism>
<reference evidence="1 2" key="1">
    <citation type="journal article" date="2023" name="G3 (Bethesda)">
        <title>A high-quality reference genome for the fission yeast Schizosaccharomyces osmophilus.</title>
        <authorList>
            <person name="Jia G.S."/>
            <person name="Zhang W.C."/>
            <person name="Liang Y."/>
            <person name="Liu X.H."/>
            <person name="Rhind N."/>
            <person name="Pidoux A."/>
            <person name="Brysch-Herzberg M."/>
            <person name="Du L.L."/>
        </authorList>
    </citation>
    <scope>NUCLEOTIDE SEQUENCE [LARGE SCALE GENOMIC DNA]</scope>
    <source>
        <strain evidence="1 2">CBS 15793</strain>
    </source>
</reference>
<dbReference type="RefSeq" id="XP_056036680.1">
    <property type="nucleotide sequence ID" value="XM_056179721.1"/>
</dbReference>
<proteinExistence type="predicted"/>
<accession>A0AAF0AVE0</accession>
<dbReference type="Proteomes" id="UP001212411">
    <property type="component" value="Chromosome 1"/>
</dbReference>
<evidence type="ECO:0000313" key="2">
    <source>
        <dbReference type="Proteomes" id="UP001212411"/>
    </source>
</evidence>
<gene>
    <name evidence="1" type="ORF">SOMG_00928</name>
</gene>